<organism evidence="3 4">
    <name type="scientific">Raphidocelis subcapitata</name>
    <dbReference type="NCBI Taxonomy" id="307507"/>
    <lineage>
        <taxon>Eukaryota</taxon>
        <taxon>Viridiplantae</taxon>
        <taxon>Chlorophyta</taxon>
        <taxon>core chlorophytes</taxon>
        <taxon>Chlorophyceae</taxon>
        <taxon>CS clade</taxon>
        <taxon>Sphaeropleales</taxon>
        <taxon>Selenastraceae</taxon>
        <taxon>Raphidocelis</taxon>
    </lineage>
</organism>
<dbReference type="InParanoid" id="A0A2V0PFT4"/>
<dbReference type="AlphaFoldDB" id="A0A2V0PFT4"/>
<name>A0A2V0PFT4_9CHLO</name>
<dbReference type="Gene3D" id="2.30.180.10">
    <property type="entry name" value="FAS1 domain"/>
    <property type="match status" value="1"/>
</dbReference>
<dbReference type="EMBL" id="BDRX01000133">
    <property type="protein sequence ID" value="GBF98714.1"/>
    <property type="molecule type" value="Genomic_DNA"/>
</dbReference>
<gene>
    <name evidence="3" type="ORF">Rsub_11263</name>
</gene>
<accession>A0A2V0PFT4</accession>
<dbReference type="SUPFAM" id="SSF82153">
    <property type="entry name" value="FAS1 domain"/>
    <property type="match status" value="1"/>
</dbReference>
<dbReference type="OrthoDB" id="546159at2759"/>
<dbReference type="PANTHER" id="PTHR10900:SF77">
    <property type="entry name" value="FI19380P1"/>
    <property type="match status" value="1"/>
</dbReference>
<feature type="chain" id="PRO_5016085423" description="FAS1 domain-containing protein" evidence="1">
    <location>
        <begin position="20"/>
        <end position="218"/>
    </location>
</feature>
<evidence type="ECO:0000313" key="3">
    <source>
        <dbReference type="EMBL" id="GBF98714.1"/>
    </source>
</evidence>
<protein>
    <recommendedName>
        <fullName evidence="2">FAS1 domain-containing protein</fullName>
    </recommendedName>
</protein>
<dbReference type="PANTHER" id="PTHR10900">
    <property type="entry name" value="PERIOSTIN-RELATED"/>
    <property type="match status" value="1"/>
</dbReference>
<dbReference type="PROSITE" id="PS51257">
    <property type="entry name" value="PROKAR_LIPOPROTEIN"/>
    <property type="match status" value="1"/>
</dbReference>
<dbReference type="GO" id="GO:0005615">
    <property type="term" value="C:extracellular space"/>
    <property type="evidence" value="ECO:0007669"/>
    <property type="project" value="TreeGrafter"/>
</dbReference>
<dbReference type="Pfam" id="PF02469">
    <property type="entry name" value="Fasciclin"/>
    <property type="match status" value="1"/>
</dbReference>
<dbReference type="InterPro" id="IPR050904">
    <property type="entry name" value="Adhesion/Biosynth-related"/>
</dbReference>
<dbReference type="InterPro" id="IPR036378">
    <property type="entry name" value="FAS1_dom_sf"/>
</dbReference>
<evidence type="ECO:0000313" key="4">
    <source>
        <dbReference type="Proteomes" id="UP000247498"/>
    </source>
</evidence>
<dbReference type="Proteomes" id="UP000247498">
    <property type="component" value="Unassembled WGS sequence"/>
</dbReference>
<keyword evidence="1" id="KW-0732">Signal</keyword>
<dbReference type="InterPro" id="IPR000782">
    <property type="entry name" value="FAS1_domain"/>
</dbReference>
<reference evidence="3 4" key="1">
    <citation type="journal article" date="2018" name="Sci. Rep.">
        <title>Raphidocelis subcapitata (=Pseudokirchneriella subcapitata) provides an insight into genome evolution and environmental adaptations in the Sphaeropleales.</title>
        <authorList>
            <person name="Suzuki S."/>
            <person name="Yamaguchi H."/>
            <person name="Nakajima N."/>
            <person name="Kawachi M."/>
        </authorList>
    </citation>
    <scope>NUCLEOTIDE SEQUENCE [LARGE SCALE GENOMIC DNA]</scope>
    <source>
        <strain evidence="3 4">NIES-35</strain>
    </source>
</reference>
<keyword evidence="4" id="KW-1185">Reference proteome</keyword>
<dbReference type="SMART" id="SM00554">
    <property type="entry name" value="FAS1"/>
    <property type="match status" value="1"/>
</dbReference>
<evidence type="ECO:0000256" key="1">
    <source>
        <dbReference type="SAM" id="SignalP"/>
    </source>
</evidence>
<evidence type="ECO:0000259" key="2">
    <source>
        <dbReference type="PROSITE" id="PS50213"/>
    </source>
</evidence>
<proteinExistence type="predicted"/>
<feature type="signal peptide" evidence="1">
    <location>
        <begin position="1"/>
        <end position="19"/>
    </location>
</feature>
<sequence>MRTVFVSAVLLAVAACAAAQTVGPAGKFYPTVTAAAEDNNLVAFAAALKDNDLSALVNNKNLSATIFAPSDEAFKALADSDDKAVQALLADADKMAEVLKYHVVPGATLTGARLVKLIEENKGKFSFKTSQGEKINATLVDGSVNINGVPVKAVDVQGGKVMIHTIADVLVPPSLVPKAKKADAKEGEAKAEKKSESGAAGVAASLLLALPVAVAALF</sequence>
<feature type="domain" description="FAS1" evidence="2">
    <location>
        <begin position="28"/>
        <end position="170"/>
    </location>
</feature>
<comment type="caution">
    <text evidence="3">The sequence shown here is derived from an EMBL/GenBank/DDBJ whole genome shotgun (WGS) entry which is preliminary data.</text>
</comment>
<dbReference type="PROSITE" id="PS50213">
    <property type="entry name" value="FAS1"/>
    <property type="match status" value="1"/>
</dbReference>